<keyword evidence="1" id="KW-0732">Signal</keyword>
<dbReference type="RefSeq" id="WP_005621174.1">
    <property type="nucleotide sequence ID" value="NZ_GL831080.1"/>
</dbReference>
<accession>E8KE42</accession>
<proteinExistence type="predicted"/>
<dbReference type="AlphaFoldDB" id="E8KE42"/>
<keyword evidence="3" id="KW-1185">Reference proteome</keyword>
<organism evidence="2 3">
    <name type="scientific">Actinobacillus ureae ATCC 25976</name>
    <dbReference type="NCBI Taxonomy" id="887324"/>
    <lineage>
        <taxon>Bacteria</taxon>
        <taxon>Pseudomonadati</taxon>
        <taxon>Pseudomonadota</taxon>
        <taxon>Gammaproteobacteria</taxon>
        <taxon>Pasteurellales</taxon>
        <taxon>Pasteurellaceae</taxon>
        <taxon>Actinobacillus</taxon>
    </lineage>
</organism>
<sequence>MKMKFIILGAISILLSACVTHRVGDFTVLSTKNINLNSNSLGTGPRVKGEDSSASIVYMKNAVDAAIQTDRCGVALSDAVINLKQGLFHVSYIVEGNIVYDKSIAGCSTK</sequence>
<comment type="caution">
    <text evidence="2">The sequence shown here is derived from an EMBL/GenBank/DDBJ whole genome shotgun (WGS) entry which is preliminary data.</text>
</comment>
<dbReference type="PROSITE" id="PS51257">
    <property type="entry name" value="PROKAR_LIPOPROTEIN"/>
    <property type="match status" value="1"/>
</dbReference>
<evidence type="ECO:0000313" key="2">
    <source>
        <dbReference type="EMBL" id="EFX92848.1"/>
    </source>
</evidence>
<protein>
    <recommendedName>
        <fullName evidence="4">Lipoprotein</fullName>
    </recommendedName>
</protein>
<dbReference type="EMBL" id="AEVG01000010">
    <property type="protein sequence ID" value="EFX92848.1"/>
    <property type="molecule type" value="Genomic_DNA"/>
</dbReference>
<evidence type="ECO:0000313" key="3">
    <source>
        <dbReference type="Proteomes" id="UP000005467"/>
    </source>
</evidence>
<evidence type="ECO:0000256" key="1">
    <source>
        <dbReference type="SAM" id="SignalP"/>
    </source>
</evidence>
<reference evidence="2 3" key="1">
    <citation type="submission" date="2011-01" db="EMBL/GenBank/DDBJ databases">
        <authorList>
            <person name="Muzny D."/>
            <person name="Qin X."/>
            <person name="Deng J."/>
            <person name="Jiang H."/>
            <person name="Liu Y."/>
            <person name="Qu J."/>
            <person name="Song X.-Z."/>
            <person name="Zhang L."/>
            <person name="Thornton R."/>
            <person name="Coyle M."/>
            <person name="Francisco L."/>
            <person name="Jackson L."/>
            <person name="Javaid M."/>
            <person name="Korchina V."/>
            <person name="Kovar C."/>
            <person name="Mata R."/>
            <person name="Mathew T."/>
            <person name="Ngo R."/>
            <person name="Nguyen L."/>
            <person name="Nguyen N."/>
            <person name="Okwuonu G."/>
            <person name="Ongeri F."/>
            <person name="Pham C."/>
            <person name="Simmons D."/>
            <person name="Wilczek-Boney K."/>
            <person name="Hale W."/>
            <person name="Jakkamsetti A."/>
            <person name="Pham P."/>
            <person name="Ruth R."/>
            <person name="San Lucas F."/>
            <person name="Warren J."/>
            <person name="Zhang J."/>
            <person name="Zhao Z."/>
            <person name="Zhou C."/>
            <person name="Zhu D."/>
            <person name="Lee S."/>
            <person name="Bess C."/>
            <person name="Blankenburg K."/>
            <person name="Forbes L."/>
            <person name="Fu Q."/>
            <person name="Gubbala S."/>
            <person name="Hirani K."/>
            <person name="Jayaseelan J.C."/>
            <person name="Lara F."/>
            <person name="Munidasa M."/>
            <person name="Palculict T."/>
            <person name="Patil S."/>
            <person name="Pu L.-L."/>
            <person name="Saada N."/>
            <person name="Tang L."/>
            <person name="Weissenberger G."/>
            <person name="Zhu Y."/>
            <person name="Hemphill L."/>
            <person name="Shang Y."/>
            <person name="Youmans B."/>
            <person name="Ayvaz T."/>
            <person name="Ross M."/>
            <person name="Santibanez J."/>
            <person name="Aqrawi P."/>
            <person name="Gross S."/>
            <person name="Joshi V."/>
            <person name="Fowler G."/>
            <person name="Nazareth L."/>
            <person name="Reid J."/>
            <person name="Worley K."/>
            <person name="Petrosino J."/>
            <person name="Highlander S."/>
            <person name="Gibbs R."/>
        </authorList>
    </citation>
    <scope>NUCLEOTIDE SEQUENCE [LARGE SCALE GENOMIC DNA]</scope>
    <source>
        <strain evidence="2 3">ATCC 25976</strain>
    </source>
</reference>
<dbReference type="HOGENOM" id="CLU_168147_0_0_6"/>
<feature type="signal peptide" evidence="1">
    <location>
        <begin position="1"/>
        <end position="22"/>
    </location>
</feature>
<feature type="chain" id="PRO_5003226373" description="Lipoprotein" evidence="1">
    <location>
        <begin position="23"/>
        <end position="110"/>
    </location>
</feature>
<name>E8KE42_9PAST</name>
<evidence type="ECO:0008006" key="4">
    <source>
        <dbReference type="Google" id="ProtNLM"/>
    </source>
</evidence>
<dbReference type="Proteomes" id="UP000005467">
    <property type="component" value="Unassembled WGS sequence"/>
</dbReference>
<gene>
    <name evidence="2" type="ORF">HMPREF0027_0109</name>
</gene>